<dbReference type="InterPro" id="IPR001173">
    <property type="entry name" value="Glyco_trans_2-like"/>
</dbReference>
<feature type="domain" description="Glycosyltransferase 2-like" evidence="1">
    <location>
        <begin position="8"/>
        <end position="121"/>
    </location>
</feature>
<dbReference type="RefSeq" id="WP_313991661.1">
    <property type="nucleotide sequence ID" value="NZ_JASJOT010000001.1"/>
</dbReference>
<dbReference type="SUPFAM" id="SSF53448">
    <property type="entry name" value="Nucleotide-diphospho-sugar transferases"/>
    <property type="match status" value="1"/>
</dbReference>
<comment type="caution">
    <text evidence="2">The sequence shown here is derived from an EMBL/GenBank/DDBJ whole genome shotgun (WGS) entry which is preliminary data.</text>
</comment>
<sequence>MPLPPKVSIILPNLNSYPFISERIETILHQTLAEWECIVIDGYSNDGSWELLTEVASKDTRFHLYQFPPKGPYDAWNKGIDKSTGEYIYIATSDDTMVSQCLEQMVSALDKHQVCDIAHCNLRVIDEQGEASSLLDWDDVPIYFDGLIQTNQSNIRYAPYDGLVHCAEGGVYMSITQLLIRKRLFEKIGLFLTNYGSIADFEWTMRASLLYHTIHIPKYLATWRIHPKQATSFASLQTIEHQRRICKLIDIAFAKALQINPNTLKGIDINKFRVGKQLGVLENDWRKAKTKRAKILVLLEWYKKNSYLVKLFIKRMIKKDYKPIHPIQYIKQQISFYHLEHNVTIVE</sequence>
<dbReference type="PANTHER" id="PTHR22916:SF3">
    <property type="entry name" value="UDP-GLCNAC:BETAGAL BETA-1,3-N-ACETYLGLUCOSAMINYLTRANSFERASE-LIKE PROTEIN 1"/>
    <property type="match status" value="1"/>
</dbReference>
<protein>
    <submittedName>
        <fullName evidence="2">Glycosyltransferase</fullName>
        <ecNumber evidence="2">2.4.-.-</ecNumber>
    </submittedName>
</protein>
<dbReference type="Proteomes" id="UP001228581">
    <property type="component" value="Unassembled WGS sequence"/>
</dbReference>
<dbReference type="EC" id="2.4.-.-" evidence="2"/>
<dbReference type="Pfam" id="PF00535">
    <property type="entry name" value="Glycos_transf_2"/>
    <property type="match status" value="1"/>
</dbReference>
<proteinExistence type="predicted"/>
<accession>A0ABT7CG68</accession>
<evidence type="ECO:0000313" key="3">
    <source>
        <dbReference type="Proteomes" id="UP001228581"/>
    </source>
</evidence>
<keyword evidence="3" id="KW-1185">Reference proteome</keyword>
<dbReference type="GO" id="GO:0016757">
    <property type="term" value="F:glycosyltransferase activity"/>
    <property type="evidence" value="ECO:0007669"/>
    <property type="project" value="UniProtKB-KW"/>
</dbReference>
<evidence type="ECO:0000313" key="2">
    <source>
        <dbReference type="EMBL" id="MDJ1491709.1"/>
    </source>
</evidence>
<keyword evidence="2" id="KW-0808">Transferase</keyword>
<evidence type="ECO:0000259" key="1">
    <source>
        <dbReference type="Pfam" id="PF00535"/>
    </source>
</evidence>
<keyword evidence="2" id="KW-0328">Glycosyltransferase</keyword>
<gene>
    <name evidence="2" type="ORF">QNI19_02125</name>
</gene>
<dbReference type="EMBL" id="JASJOT010000001">
    <property type="protein sequence ID" value="MDJ1491709.1"/>
    <property type="molecule type" value="Genomic_DNA"/>
</dbReference>
<dbReference type="InterPro" id="IPR029044">
    <property type="entry name" value="Nucleotide-diphossugar_trans"/>
</dbReference>
<name>A0ABT7CG68_9BACT</name>
<reference evidence="2 3" key="1">
    <citation type="submission" date="2023-05" db="EMBL/GenBank/DDBJ databases">
        <authorList>
            <person name="Zhang X."/>
        </authorList>
    </citation>
    <scope>NUCLEOTIDE SEQUENCE [LARGE SCALE GENOMIC DNA]</scope>
    <source>
        <strain evidence="2 3">DM2B3-1</strain>
    </source>
</reference>
<organism evidence="2 3">
    <name type="scientific">Xanthocytophaga flava</name>
    <dbReference type="NCBI Taxonomy" id="3048013"/>
    <lineage>
        <taxon>Bacteria</taxon>
        <taxon>Pseudomonadati</taxon>
        <taxon>Bacteroidota</taxon>
        <taxon>Cytophagia</taxon>
        <taxon>Cytophagales</taxon>
        <taxon>Rhodocytophagaceae</taxon>
        <taxon>Xanthocytophaga</taxon>
    </lineage>
</organism>
<dbReference type="Gene3D" id="3.90.550.10">
    <property type="entry name" value="Spore Coat Polysaccharide Biosynthesis Protein SpsA, Chain A"/>
    <property type="match status" value="1"/>
</dbReference>
<dbReference type="PANTHER" id="PTHR22916">
    <property type="entry name" value="GLYCOSYLTRANSFERASE"/>
    <property type="match status" value="1"/>
</dbReference>